<sequence length="254" mass="30486">MTYFLYDGSFEGLLTSIFEIYEYKLDKVSICKISTYEKGFFNKEIEVITQQEKSTRLQKGIIKMGSALDFSQIYRAFLSELKGVEDLILNYTQYLFTEKRSVAKDYANKHVLEISQIVKKIGREKHRMDAFVRFRLTKDNIYFATVAPDFNVLPLNEVHFRKRYADQKWCIYDLKRNYGIFYDLHKTEIISLDLPTNILSSSEEFFKPEELHFQQLWKNYFKSTTISSRINKKLHQQHVPKRYWKYLSEKYLQV</sequence>
<comment type="caution">
    <text evidence="2">The sequence shown here is derived from an EMBL/GenBank/DDBJ whole genome shotgun (WGS) entry which is preliminary data.</text>
</comment>
<dbReference type="AlphaFoldDB" id="A0A2W7IJV2"/>
<dbReference type="NCBIfam" id="TIGR03915">
    <property type="entry name" value="SAM_7_link_chp"/>
    <property type="match status" value="1"/>
</dbReference>
<dbReference type="Pfam" id="PF13566">
    <property type="entry name" value="DUF4130"/>
    <property type="match status" value="1"/>
</dbReference>
<reference evidence="2 3" key="1">
    <citation type="submission" date="2018-06" db="EMBL/GenBank/DDBJ databases">
        <title>Genomic Encyclopedia of Archaeal and Bacterial Type Strains, Phase II (KMG-II): from individual species to whole genera.</title>
        <authorList>
            <person name="Goeker M."/>
        </authorList>
    </citation>
    <scope>NUCLEOTIDE SEQUENCE [LARGE SCALE GENOMIC DNA]</scope>
    <source>
        <strain evidence="2 3">DSM 15361</strain>
    </source>
</reference>
<dbReference type="EMBL" id="QKYV01000007">
    <property type="protein sequence ID" value="PZW38813.1"/>
    <property type="molecule type" value="Genomic_DNA"/>
</dbReference>
<evidence type="ECO:0000313" key="3">
    <source>
        <dbReference type="Proteomes" id="UP000249542"/>
    </source>
</evidence>
<organism evidence="2 3">
    <name type="scientific">Mesonia algae</name>
    <dbReference type="NCBI Taxonomy" id="213248"/>
    <lineage>
        <taxon>Bacteria</taxon>
        <taxon>Pseudomonadati</taxon>
        <taxon>Bacteroidota</taxon>
        <taxon>Flavobacteriia</taxon>
        <taxon>Flavobacteriales</taxon>
        <taxon>Flavobacteriaceae</taxon>
        <taxon>Mesonia</taxon>
    </lineage>
</organism>
<dbReference type="Proteomes" id="UP000249542">
    <property type="component" value="Unassembled WGS sequence"/>
</dbReference>
<name>A0A2W7IJV2_9FLAO</name>
<accession>A0A2W7IJV2</accession>
<feature type="domain" description="DUF4130" evidence="1">
    <location>
        <begin position="84"/>
        <end position="249"/>
    </location>
</feature>
<gene>
    <name evidence="2" type="ORF">LX95_02480</name>
</gene>
<protein>
    <submittedName>
        <fullName evidence="2">Putative DNA metabolism protein</fullName>
    </submittedName>
</protein>
<evidence type="ECO:0000259" key="1">
    <source>
        <dbReference type="Pfam" id="PF13566"/>
    </source>
</evidence>
<proteinExistence type="predicted"/>
<evidence type="ECO:0000313" key="2">
    <source>
        <dbReference type="EMBL" id="PZW38813.1"/>
    </source>
</evidence>
<keyword evidence="3" id="KW-1185">Reference proteome</keyword>
<dbReference type="InterPro" id="IPR023875">
    <property type="entry name" value="DNA_repair_put"/>
</dbReference>
<dbReference type="RefSeq" id="WP_111541753.1">
    <property type="nucleotide sequence ID" value="NZ_QKYV01000007.1"/>
</dbReference>
<dbReference type="InterPro" id="IPR025404">
    <property type="entry name" value="DUF4130"/>
</dbReference>